<feature type="transmembrane region" description="Helical" evidence="7">
    <location>
        <begin position="82"/>
        <end position="108"/>
    </location>
</feature>
<dbReference type="AlphaFoldDB" id="A0AAN8ZXE5"/>
<keyword evidence="6 7" id="KW-0472">Membrane</keyword>
<proteinExistence type="predicted"/>
<evidence type="ECO:0000256" key="6">
    <source>
        <dbReference type="ARBA" id="ARBA00023136"/>
    </source>
</evidence>
<dbReference type="InterPro" id="IPR051689">
    <property type="entry name" value="Sterol_desaturase/TMEM195"/>
</dbReference>
<dbReference type="GO" id="GO:0016020">
    <property type="term" value="C:membrane"/>
    <property type="evidence" value="ECO:0007669"/>
    <property type="project" value="GOC"/>
</dbReference>
<dbReference type="InterPro" id="IPR006694">
    <property type="entry name" value="Fatty_acid_hydroxylase"/>
</dbReference>
<protein>
    <recommendedName>
        <fullName evidence="8">Fatty acid hydroxylase domain-containing protein</fullName>
    </recommendedName>
</protein>
<reference evidence="9 10" key="1">
    <citation type="submission" date="2023-11" db="EMBL/GenBank/DDBJ databases">
        <title>Halocaridina rubra genome assembly.</title>
        <authorList>
            <person name="Smith C."/>
        </authorList>
    </citation>
    <scope>NUCLEOTIDE SEQUENCE [LARGE SCALE GENOMIC DNA]</scope>
    <source>
        <strain evidence="9">EP-1</strain>
        <tissue evidence="9">Whole</tissue>
    </source>
</reference>
<feature type="domain" description="Fatty acid hydroxylase" evidence="8">
    <location>
        <begin position="124"/>
        <end position="257"/>
    </location>
</feature>
<dbReference type="EMBL" id="JAXCGZ010018869">
    <property type="protein sequence ID" value="KAK7067358.1"/>
    <property type="molecule type" value="Genomic_DNA"/>
</dbReference>
<dbReference type="GO" id="GO:0005783">
    <property type="term" value="C:endoplasmic reticulum"/>
    <property type="evidence" value="ECO:0007669"/>
    <property type="project" value="TreeGrafter"/>
</dbReference>
<evidence type="ECO:0000256" key="4">
    <source>
        <dbReference type="ARBA" id="ARBA00023002"/>
    </source>
</evidence>
<keyword evidence="10" id="KW-1185">Reference proteome</keyword>
<evidence type="ECO:0000256" key="2">
    <source>
        <dbReference type="ARBA" id="ARBA00022692"/>
    </source>
</evidence>
<evidence type="ECO:0000313" key="9">
    <source>
        <dbReference type="EMBL" id="KAK7067358.1"/>
    </source>
</evidence>
<keyword evidence="2 7" id="KW-0812">Transmembrane</keyword>
<dbReference type="GO" id="GO:0005506">
    <property type="term" value="F:iron ion binding"/>
    <property type="evidence" value="ECO:0007669"/>
    <property type="project" value="InterPro"/>
</dbReference>
<gene>
    <name evidence="9" type="ORF">SK128_014938</name>
</gene>
<comment type="caution">
    <text evidence="9">The sequence shown here is derived from an EMBL/GenBank/DDBJ whole genome shotgun (WGS) entry which is preliminary data.</text>
</comment>
<dbReference type="GO" id="GO:0006643">
    <property type="term" value="P:membrane lipid metabolic process"/>
    <property type="evidence" value="ECO:0007669"/>
    <property type="project" value="TreeGrafter"/>
</dbReference>
<evidence type="ECO:0000256" key="3">
    <source>
        <dbReference type="ARBA" id="ARBA00022989"/>
    </source>
</evidence>
<feature type="transmembrane region" description="Helical" evidence="7">
    <location>
        <begin position="52"/>
        <end position="70"/>
    </location>
</feature>
<sequence length="462" mass="54243">MAESREDFENIVHKAMGEQTLLERILGLLYILNPKKAMFEHASEVPNYVDEALVIFFLFMVLEALFRRFVQNTEVRFNEGLCSIALGILHESVVFVSGTIMFLGYEWLYQYRAFDLPWNALYTWFAAFVFIDFGYYWIHRANHEINILWAVHQVHHSSEDYNLTIALRISLFQRAAYFGFYQPLALIGFPFSMVLVHAAFNYLFQFWVHTDLIRHIGPLEFVFMSPSHHRVHHGSNKWCLDKNYASVFVLWDRIFGTFEEERKDDEIVYGLTDQPQTHNAIYMEFFYFKVLYDKAKSMKTWADKLRAFFYGPGWVPGAPRLGDPATFPDIKAPRAKYDPYVPLWKAWYLMIHLFIVFLCQQLLLHQMSNISWSAVAIYLLCIFISIGIVGGLVDNRWWAPLIESTRCAAFVGYAWYTPITHIYIIDTFLTTYFVGSMILWAVRSTFIIAETMKPRKTTSKLK</sequence>
<dbReference type="PANTHER" id="PTHR21624:SF1">
    <property type="entry name" value="ALKYLGLYCEROL MONOOXYGENASE"/>
    <property type="match status" value="1"/>
</dbReference>
<dbReference type="PANTHER" id="PTHR21624">
    <property type="entry name" value="STEROL DESATURASE-RELATED PROTEIN"/>
    <property type="match status" value="1"/>
</dbReference>
<evidence type="ECO:0000259" key="8">
    <source>
        <dbReference type="Pfam" id="PF04116"/>
    </source>
</evidence>
<feature type="transmembrane region" description="Helical" evidence="7">
    <location>
        <begin position="120"/>
        <end position="138"/>
    </location>
</feature>
<evidence type="ECO:0000256" key="1">
    <source>
        <dbReference type="ARBA" id="ARBA00004127"/>
    </source>
</evidence>
<keyword evidence="3 7" id="KW-1133">Transmembrane helix</keyword>
<accession>A0AAN8ZXE5</accession>
<dbReference type="Proteomes" id="UP001381693">
    <property type="component" value="Unassembled WGS sequence"/>
</dbReference>
<evidence type="ECO:0000256" key="5">
    <source>
        <dbReference type="ARBA" id="ARBA00023098"/>
    </source>
</evidence>
<dbReference type="GO" id="GO:0050479">
    <property type="term" value="F:glyceryl-ether monooxygenase activity"/>
    <property type="evidence" value="ECO:0007669"/>
    <property type="project" value="TreeGrafter"/>
</dbReference>
<dbReference type="GO" id="GO:0008610">
    <property type="term" value="P:lipid biosynthetic process"/>
    <property type="evidence" value="ECO:0007669"/>
    <property type="project" value="InterPro"/>
</dbReference>
<evidence type="ECO:0000256" key="7">
    <source>
        <dbReference type="SAM" id="Phobius"/>
    </source>
</evidence>
<feature type="transmembrane region" description="Helical" evidence="7">
    <location>
        <begin position="370"/>
        <end position="393"/>
    </location>
</feature>
<dbReference type="Pfam" id="PF04116">
    <property type="entry name" value="FA_hydroxylase"/>
    <property type="match status" value="1"/>
</dbReference>
<keyword evidence="4" id="KW-0560">Oxidoreductase</keyword>
<comment type="subcellular location">
    <subcellularLocation>
        <location evidence="1">Endomembrane system</location>
        <topology evidence="1">Multi-pass membrane protein</topology>
    </subcellularLocation>
</comment>
<evidence type="ECO:0000313" key="10">
    <source>
        <dbReference type="Proteomes" id="UP001381693"/>
    </source>
</evidence>
<feature type="transmembrane region" description="Helical" evidence="7">
    <location>
        <begin position="346"/>
        <end position="364"/>
    </location>
</feature>
<name>A0AAN8ZXE5_HALRR</name>
<organism evidence="9 10">
    <name type="scientific">Halocaridina rubra</name>
    <name type="common">Hawaiian red shrimp</name>
    <dbReference type="NCBI Taxonomy" id="373956"/>
    <lineage>
        <taxon>Eukaryota</taxon>
        <taxon>Metazoa</taxon>
        <taxon>Ecdysozoa</taxon>
        <taxon>Arthropoda</taxon>
        <taxon>Crustacea</taxon>
        <taxon>Multicrustacea</taxon>
        <taxon>Malacostraca</taxon>
        <taxon>Eumalacostraca</taxon>
        <taxon>Eucarida</taxon>
        <taxon>Decapoda</taxon>
        <taxon>Pleocyemata</taxon>
        <taxon>Caridea</taxon>
        <taxon>Atyoidea</taxon>
        <taxon>Atyidae</taxon>
        <taxon>Halocaridina</taxon>
    </lineage>
</organism>
<feature type="transmembrane region" description="Helical" evidence="7">
    <location>
        <begin position="431"/>
        <end position="452"/>
    </location>
</feature>
<keyword evidence="5" id="KW-0443">Lipid metabolism</keyword>